<evidence type="ECO:0008006" key="3">
    <source>
        <dbReference type="Google" id="ProtNLM"/>
    </source>
</evidence>
<proteinExistence type="predicted"/>
<reference evidence="1 2" key="1">
    <citation type="submission" date="2018-08" db="EMBL/GenBank/DDBJ databases">
        <title>Genomic Encyclopedia of Type Strains, Phase IV (KMG-IV): sequencing the most valuable type-strain genomes for metagenomic binning, comparative biology and taxonomic classification.</title>
        <authorList>
            <person name="Goeker M."/>
        </authorList>
    </citation>
    <scope>NUCLEOTIDE SEQUENCE [LARGE SCALE GENOMIC DNA]</scope>
    <source>
        <strain evidence="1 2">DSM 17274</strain>
    </source>
</reference>
<dbReference type="EMBL" id="QUMW01000009">
    <property type="protein sequence ID" value="REG25280.1"/>
    <property type="molecule type" value="Genomic_DNA"/>
</dbReference>
<protein>
    <recommendedName>
        <fullName evidence="3">Adenosylcobinamide-phosphate guanylyltransferase</fullName>
    </recommendedName>
</protein>
<comment type="caution">
    <text evidence="1">The sequence shown here is derived from an EMBL/GenBank/DDBJ whole genome shotgun (WGS) entry which is preliminary data.</text>
</comment>
<evidence type="ECO:0000313" key="1">
    <source>
        <dbReference type="EMBL" id="REG25280.1"/>
    </source>
</evidence>
<sequence length="104" mass="11638">MKVITGGRVSGKTYQAIKYASENWLYILVRNRQEATEIFQMANKFGFGIPYPVTVEELKRGDGKGTSLERNGIIVDNALSVLQELLPVRINMATVEMEADSDEL</sequence>
<accession>A0A3E0AZW7</accession>
<keyword evidence="2" id="KW-1185">Reference proteome</keyword>
<dbReference type="Proteomes" id="UP000257076">
    <property type="component" value="Unassembled WGS sequence"/>
</dbReference>
<name>A0A3E0AZW7_9STAP</name>
<gene>
    <name evidence="1" type="ORF">DFR63_0306</name>
</gene>
<organism evidence="1 2">
    <name type="scientific">Jeotgalicoccus halotolerans</name>
    <dbReference type="NCBI Taxonomy" id="157227"/>
    <lineage>
        <taxon>Bacteria</taxon>
        <taxon>Bacillati</taxon>
        <taxon>Bacillota</taxon>
        <taxon>Bacilli</taxon>
        <taxon>Bacillales</taxon>
        <taxon>Staphylococcaceae</taxon>
        <taxon>Jeotgalicoccus</taxon>
    </lineage>
</organism>
<evidence type="ECO:0000313" key="2">
    <source>
        <dbReference type="Proteomes" id="UP000257076"/>
    </source>
</evidence>
<dbReference type="AlphaFoldDB" id="A0A3E0AZW7"/>